<dbReference type="SUPFAM" id="SSF55811">
    <property type="entry name" value="Nudix"/>
    <property type="match status" value="1"/>
</dbReference>
<dbReference type="PANTHER" id="PTHR43736">
    <property type="entry name" value="ADP-RIBOSE PYROPHOSPHATASE"/>
    <property type="match status" value="1"/>
</dbReference>
<dbReference type="InterPro" id="IPR015797">
    <property type="entry name" value="NUDIX_hydrolase-like_dom_sf"/>
</dbReference>
<sequence length="175" mass="20109">MNNEKIDPNRVPQLRGEFLYIPFVGAIIERSSKDGKEVLVQVRHKETDSKYKDVIEIPGGKFRAFEDIFETLRREVKEESGLDVTLIEGEEERETFENRGDTSGIINPFCVTQMREGPFIGLIFLCKGEGELAVQTDETKEIRWMGADELRGIVTKEPERIYTAFLAPLKKYFSN</sequence>
<comment type="caution">
    <text evidence="3">The sequence shown here is derived from an EMBL/GenBank/DDBJ whole genome shotgun (WGS) entry which is preliminary data.</text>
</comment>
<evidence type="ECO:0000313" key="3">
    <source>
        <dbReference type="EMBL" id="KKQ36426.1"/>
    </source>
</evidence>
<dbReference type="PROSITE" id="PS51462">
    <property type="entry name" value="NUDIX"/>
    <property type="match status" value="1"/>
</dbReference>
<dbReference type="PROSITE" id="PS00893">
    <property type="entry name" value="NUDIX_BOX"/>
    <property type="match status" value="1"/>
</dbReference>
<gene>
    <name evidence="3" type="ORF">US53_C0052G0004</name>
</gene>
<dbReference type="Pfam" id="PF00293">
    <property type="entry name" value="NUDIX"/>
    <property type="match status" value="1"/>
</dbReference>
<evidence type="ECO:0000256" key="1">
    <source>
        <dbReference type="ARBA" id="ARBA00022801"/>
    </source>
</evidence>
<feature type="domain" description="Nudix hydrolase" evidence="2">
    <location>
        <begin position="19"/>
        <end position="167"/>
    </location>
</feature>
<name>A0A0G0K709_9BACT</name>
<organism evidence="3 4">
    <name type="scientific">Candidatus Woesebacteria bacterium GW2011_GWA1_37_7</name>
    <dbReference type="NCBI Taxonomy" id="1618545"/>
    <lineage>
        <taxon>Bacteria</taxon>
        <taxon>Candidatus Woeseibacteriota</taxon>
    </lineage>
</organism>
<dbReference type="InterPro" id="IPR020084">
    <property type="entry name" value="NUDIX_hydrolase_CS"/>
</dbReference>
<evidence type="ECO:0000259" key="2">
    <source>
        <dbReference type="PROSITE" id="PS51462"/>
    </source>
</evidence>
<dbReference type="Proteomes" id="UP000034591">
    <property type="component" value="Unassembled WGS sequence"/>
</dbReference>
<accession>A0A0G0K709</accession>
<reference evidence="3 4" key="1">
    <citation type="journal article" date="2015" name="Nature">
        <title>rRNA introns, odd ribosomes, and small enigmatic genomes across a large radiation of phyla.</title>
        <authorList>
            <person name="Brown C.T."/>
            <person name="Hug L.A."/>
            <person name="Thomas B.C."/>
            <person name="Sharon I."/>
            <person name="Castelle C.J."/>
            <person name="Singh A."/>
            <person name="Wilkins M.J."/>
            <person name="Williams K.H."/>
            <person name="Banfield J.F."/>
        </authorList>
    </citation>
    <scope>NUCLEOTIDE SEQUENCE [LARGE SCALE GENOMIC DNA]</scope>
</reference>
<protein>
    <submittedName>
        <fullName evidence="3">Phosphohydrolase</fullName>
    </submittedName>
</protein>
<evidence type="ECO:0000313" key="4">
    <source>
        <dbReference type="Proteomes" id="UP000034591"/>
    </source>
</evidence>
<dbReference type="CDD" id="cd02883">
    <property type="entry name" value="NUDIX_Hydrolase"/>
    <property type="match status" value="1"/>
</dbReference>
<dbReference type="Gene3D" id="3.90.79.10">
    <property type="entry name" value="Nucleoside Triphosphate Pyrophosphohydrolase"/>
    <property type="match status" value="1"/>
</dbReference>
<dbReference type="GO" id="GO:0016787">
    <property type="term" value="F:hydrolase activity"/>
    <property type="evidence" value="ECO:0007669"/>
    <property type="project" value="UniProtKB-KW"/>
</dbReference>
<dbReference type="InterPro" id="IPR000086">
    <property type="entry name" value="NUDIX_hydrolase_dom"/>
</dbReference>
<dbReference type="STRING" id="1618545.US53_C0052G0004"/>
<keyword evidence="1 3" id="KW-0378">Hydrolase</keyword>
<dbReference type="EMBL" id="LBTI01000052">
    <property type="protein sequence ID" value="KKQ36426.1"/>
    <property type="molecule type" value="Genomic_DNA"/>
</dbReference>
<dbReference type="AlphaFoldDB" id="A0A0G0K709"/>
<proteinExistence type="predicted"/>
<dbReference type="PANTHER" id="PTHR43736:SF1">
    <property type="entry name" value="DIHYDRONEOPTERIN TRIPHOSPHATE DIPHOSPHATASE"/>
    <property type="match status" value="1"/>
</dbReference>